<dbReference type="SUPFAM" id="SSF52172">
    <property type="entry name" value="CheY-like"/>
    <property type="match status" value="1"/>
</dbReference>
<evidence type="ECO:0000256" key="2">
    <source>
        <dbReference type="ARBA" id="ARBA00023012"/>
    </source>
</evidence>
<dbReference type="AlphaFoldDB" id="M2Z8I1"/>
<dbReference type="EMBL" id="AONQ01000015">
    <property type="protein sequence ID" value="EME70605.1"/>
    <property type="molecule type" value="Genomic_DNA"/>
</dbReference>
<organism evidence="5 6">
    <name type="scientific">Paramagnetospirillum caucaseum</name>
    <dbReference type="NCBI Taxonomy" id="1244869"/>
    <lineage>
        <taxon>Bacteria</taxon>
        <taxon>Pseudomonadati</taxon>
        <taxon>Pseudomonadota</taxon>
        <taxon>Alphaproteobacteria</taxon>
        <taxon>Rhodospirillales</taxon>
        <taxon>Magnetospirillaceae</taxon>
        <taxon>Paramagnetospirillum</taxon>
    </lineage>
</organism>
<dbReference type="PANTHER" id="PTHR44591">
    <property type="entry name" value="STRESS RESPONSE REGULATOR PROTEIN 1"/>
    <property type="match status" value="1"/>
</dbReference>
<accession>M2Z8I1</accession>
<dbReference type="InterPro" id="IPR050595">
    <property type="entry name" value="Bact_response_regulator"/>
</dbReference>
<dbReference type="SMART" id="SM00448">
    <property type="entry name" value="REC"/>
    <property type="match status" value="1"/>
</dbReference>
<dbReference type="RefSeq" id="WP_008616013.1">
    <property type="nucleotide sequence ID" value="NZ_AONQ01000015.1"/>
</dbReference>
<sequence>MGRRVCVLIIEPNAHMRRLIGILMGAVPAHEVIEARTPQQAAALVAERAPHLVIMDWSDDPTEGVLFVHRLRRGEIGRADVPILAISPTLHHAVLESAGESGIDEIIAKPISAVEIIARATDLIELDRRRTESAEQAAE</sequence>
<dbReference type="InterPro" id="IPR001789">
    <property type="entry name" value="Sig_transdc_resp-reg_receiver"/>
</dbReference>
<dbReference type="Gene3D" id="3.40.50.2300">
    <property type="match status" value="1"/>
</dbReference>
<dbReference type="GO" id="GO:0000160">
    <property type="term" value="P:phosphorelay signal transduction system"/>
    <property type="evidence" value="ECO:0007669"/>
    <property type="project" value="UniProtKB-KW"/>
</dbReference>
<evidence type="ECO:0000259" key="4">
    <source>
        <dbReference type="PROSITE" id="PS50110"/>
    </source>
</evidence>
<feature type="domain" description="Response regulatory" evidence="4">
    <location>
        <begin position="6"/>
        <end position="124"/>
    </location>
</feature>
<dbReference type="PATRIC" id="fig|1244869.3.peg.1530"/>
<comment type="caution">
    <text evidence="5">The sequence shown here is derived from an EMBL/GenBank/DDBJ whole genome shotgun (WGS) entry which is preliminary data.</text>
</comment>
<dbReference type="STRING" id="1244869.H261_07558"/>
<evidence type="ECO:0000313" key="5">
    <source>
        <dbReference type="EMBL" id="EME70605.1"/>
    </source>
</evidence>
<dbReference type="PANTHER" id="PTHR44591:SF14">
    <property type="entry name" value="PROTEIN PILG"/>
    <property type="match status" value="1"/>
</dbReference>
<dbReference type="Proteomes" id="UP000011744">
    <property type="component" value="Unassembled WGS sequence"/>
</dbReference>
<evidence type="ECO:0000313" key="6">
    <source>
        <dbReference type="Proteomes" id="UP000011744"/>
    </source>
</evidence>
<keyword evidence="2" id="KW-0902">Two-component regulatory system</keyword>
<keyword evidence="1 3" id="KW-0597">Phosphoprotein</keyword>
<protein>
    <submittedName>
        <fullName evidence="5">Response regulator</fullName>
    </submittedName>
</protein>
<evidence type="ECO:0000256" key="3">
    <source>
        <dbReference type="PROSITE-ProRule" id="PRU00169"/>
    </source>
</evidence>
<gene>
    <name evidence="5" type="ORF">H261_07558</name>
</gene>
<name>M2Z8I1_9PROT</name>
<dbReference type="Pfam" id="PF00072">
    <property type="entry name" value="Response_reg"/>
    <property type="match status" value="1"/>
</dbReference>
<dbReference type="InterPro" id="IPR011006">
    <property type="entry name" value="CheY-like_superfamily"/>
</dbReference>
<dbReference type="eggNOG" id="COG3706">
    <property type="taxonomic scope" value="Bacteria"/>
</dbReference>
<keyword evidence="6" id="KW-1185">Reference proteome</keyword>
<reference evidence="5 6" key="1">
    <citation type="journal article" date="2014" name="Genome Announc.">
        <title>Draft Genome Sequence of Magnetospirillum sp. Strain SO-1, a Freshwater Magnetotactic Bacterium Isolated from the Ol'khovka River, Russia.</title>
        <authorList>
            <person name="Grouzdev D.S."/>
            <person name="Dziuba M.V."/>
            <person name="Sukhacheva M.S."/>
            <person name="Mardanov A.V."/>
            <person name="Beletskiy A.V."/>
            <person name="Kuznetsov B.B."/>
            <person name="Skryabin K.G."/>
        </authorList>
    </citation>
    <scope>NUCLEOTIDE SEQUENCE [LARGE SCALE GENOMIC DNA]</scope>
    <source>
        <strain evidence="5 6">SO-1</strain>
    </source>
</reference>
<dbReference type="PROSITE" id="PS50110">
    <property type="entry name" value="RESPONSE_REGULATORY"/>
    <property type="match status" value="1"/>
</dbReference>
<proteinExistence type="predicted"/>
<evidence type="ECO:0000256" key="1">
    <source>
        <dbReference type="ARBA" id="ARBA00022553"/>
    </source>
</evidence>
<feature type="modified residue" description="4-aspartylphosphate" evidence="3">
    <location>
        <position position="56"/>
    </location>
</feature>